<protein>
    <submittedName>
        <fullName evidence="2">Uncharacterized protein</fullName>
    </submittedName>
</protein>
<feature type="region of interest" description="Disordered" evidence="1">
    <location>
        <begin position="63"/>
        <end position="101"/>
    </location>
</feature>
<accession>A0AAD5M183</accession>
<gene>
    <name evidence="2" type="ORF">P43SY_006262</name>
</gene>
<proteinExistence type="predicted"/>
<feature type="compositionally biased region" description="Basic and acidic residues" evidence="1">
    <location>
        <begin position="92"/>
        <end position="101"/>
    </location>
</feature>
<sequence>MAATIVPVSHSQRWRSRSRNPSTDLLQDLHITVPVDADDADDDDRDDDFDDVQVAPWLVVPQGFVSPAQPRSTSSSPASPSTPTPGSWQKAMEMRRAIGSQ</sequence>
<dbReference type="AlphaFoldDB" id="A0AAD5M183"/>
<organism evidence="2 3">
    <name type="scientific">Pythium insidiosum</name>
    <name type="common">Pythiosis disease agent</name>
    <dbReference type="NCBI Taxonomy" id="114742"/>
    <lineage>
        <taxon>Eukaryota</taxon>
        <taxon>Sar</taxon>
        <taxon>Stramenopiles</taxon>
        <taxon>Oomycota</taxon>
        <taxon>Peronosporomycetes</taxon>
        <taxon>Pythiales</taxon>
        <taxon>Pythiaceae</taxon>
        <taxon>Pythium</taxon>
    </lineage>
</organism>
<feature type="compositionally biased region" description="Low complexity" evidence="1">
    <location>
        <begin position="66"/>
        <end position="87"/>
    </location>
</feature>
<evidence type="ECO:0000256" key="1">
    <source>
        <dbReference type="SAM" id="MobiDB-lite"/>
    </source>
</evidence>
<name>A0AAD5M183_PYTIN</name>
<evidence type="ECO:0000313" key="3">
    <source>
        <dbReference type="Proteomes" id="UP001209570"/>
    </source>
</evidence>
<feature type="region of interest" description="Disordered" evidence="1">
    <location>
        <begin position="1"/>
        <end position="30"/>
    </location>
</feature>
<comment type="caution">
    <text evidence="2">The sequence shown here is derived from an EMBL/GenBank/DDBJ whole genome shotgun (WGS) entry which is preliminary data.</text>
</comment>
<dbReference type="EMBL" id="JAKCXM010000207">
    <property type="protein sequence ID" value="KAJ0398684.1"/>
    <property type="molecule type" value="Genomic_DNA"/>
</dbReference>
<evidence type="ECO:0000313" key="2">
    <source>
        <dbReference type="EMBL" id="KAJ0398684.1"/>
    </source>
</evidence>
<keyword evidence="3" id="KW-1185">Reference proteome</keyword>
<dbReference type="Proteomes" id="UP001209570">
    <property type="component" value="Unassembled WGS sequence"/>
</dbReference>
<reference evidence="2" key="1">
    <citation type="submission" date="2021-12" db="EMBL/GenBank/DDBJ databases">
        <title>Prjna785345.</title>
        <authorList>
            <person name="Rujirawat T."/>
            <person name="Krajaejun T."/>
        </authorList>
    </citation>
    <scope>NUCLEOTIDE SEQUENCE</scope>
    <source>
        <strain evidence="2">Pi057C3</strain>
    </source>
</reference>